<accession>A0A7J5UPF9</accession>
<proteinExistence type="predicted"/>
<dbReference type="InterPro" id="IPR036849">
    <property type="entry name" value="Enolase-like_C_sf"/>
</dbReference>
<organism evidence="1 2">
    <name type="scientific">Georgenia thermotolerans</name>
    <dbReference type="NCBI Taxonomy" id="527326"/>
    <lineage>
        <taxon>Bacteria</taxon>
        <taxon>Bacillati</taxon>
        <taxon>Actinomycetota</taxon>
        <taxon>Actinomycetes</taxon>
        <taxon>Micrococcales</taxon>
        <taxon>Bogoriellaceae</taxon>
        <taxon>Georgenia</taxon>
    </lineage>
</organism>
<gene>
    <name evidence="1" type="ORF">GB883_11300</name>
</gene>
<dbReference type="OrthoDB" id="9774531at2"/>
<name>A0A7J5UPF9_9MICO</name>
<protein>
    <submittedName>
        <fullName evidence="1">Uncharacterized protein</fullName>
    </submittedName>
</protein>
<evidence type="ECO:0000313" key="2">
    <source>
        <dbReference type="Proteomes" id="UP000451860"/>
    </source>
</evidence>
<keyword evidence="2" id="KW-1185">Reference proteome</keyword>
<dbReference type="SUPFAM" id="SSF51604">
    <property type="entry name" value="Enolase C-terminal domain-like"/>
    <property type="match status" value="1"/>
</dbReference>
<reference evidence="1 2" key="1">
    <citation type="submission" date="2019-10" db="EMBL/GenBank/DDBJ databases">
        <title>Georgenia wutianyii sp. nov. and Georgenia yuyongxinii sp. nov. isolated from plateau pika (Ochotona curzoniae) in the Qinghai-Tibet plateau of China.</title>
        <authorList>
            <person name="Tian Z."/>
        </authorList>
    </citation>
    <scope>NUCLEOTIDE SEQUENCE [LARGE SCALE GENOMIC DNA]</scope>
    <source>
        <strain evidence="1 2">DSM 21501</strain>
    </source>
</reference>
<dbReference type="Gene3D" id="3.20.20.120">
    <property type="entry name" value="Enolase-like C-terminal domain"/>
    <property type="match status" value="1"/>
</dbReference>
<sequence>MELRHLRFAAAVASTLQSGRAADLLTEPLQIRDGELGVRPGPGLGVEIAPDKLPHYRTDT</sequence>
<evidence type="ECO:0000313" key="1">
    <source>
        <dbReference type="EMBL" id="KAE8763994.1"/>
    </source>
</evidence>
<dbReference type="EMBL" id="WHJE01000047">
    <property type="protein sequence ID" value="KAE8763994.1"/>
    <property type="molecule type" value="Genomic_DNA"/>
</dbReference>
<dbReference type="RefSeq" id="WP_152202181.1">
    <property type="nucleotide sequence ID" value="NZ_VUKF01000011.1"/>
</dbReference>
<comment type="caution">
    <text evidence="1">The sequence shown here is derived from an EMBL/GenBank/DDBJ whole genome shotgun (WGS) entry which is preliminary data.</text>
</comment>
<dbReference type="AlphaFoldDB" id="A0A7J5UPF9"/>
<dbReference type="Proteomes" id="UP000451860">
    <property type="component" value="Unassembled WGS sequence"/>
</dbReference>